<keyword evidence="2" id="KW-1185">Reference proteome</keyword>
<sequence length="208" mass="23357">MAATRTTQHITAAQALPPILDIHNYRETVIALNEWVRTFRSGNEVQRALAKHAMRTYKNHVFNLLSDIARLLKELETEKQCWEFALSIVACAKCSLICTNPQVVSCGHIYCGSCLEAVHCQTSVRALLEGKTSQPVINFIQEICPVKNHDEYLEFKRTFQTHVGMVSEPELSLMCLVCEQEIGGDHQAFDALDVITSKLRDSALPLTI</sequence>
<dbReference type="EMBL" id="ML208716">
    <property type="protein sequence ID" value="TFK60924.1"/>
    <property type="molecule type" value="Genomic_DNA"/>
</dbReference>
<organism evidence="1 2">
    <name type="scientific">Pluteus cervinus</name>
    <dbReference type="NCBI Taxonomy" id="181527"/>
    <lineage>
        <taxon>Eukaryota</taxon>
        <taxon>Fungi</taxon>
        <taxon>Dikarya</taxon>
        <taxon>Basidiomycota</taxon>
        <taxon>Agaricomycotina</taxon>
        <taxon>Agaricomycetes</taxon>
        <taxon>Agaricomycetidae</taxon>
        <taxon>Agaricales</taxon>
        <taxon>Pluteineae</taxon>
        <taxon>Pluteaceae</taxon>
        <taxon>Pluteus</taxon>
    </lineage>
</organism>
<dbReference type="Proteomes" id="UP000308600">
    <property type="component" value="Unassembled WGS sequence"/>
</dbReference>
<evidence type="ECO:0000313" key="1">
    <source>
        <dbReference type="EMBL" id="TFK60924.1"/>
    </source>
</evidence>
<name>A0ACD3A5J2_9AGAR</name>
<evidence type="ECO:0000313" key="2">
    <source>
        <dbReference type="Proteomes" id="UP000308600"/>
    </source>
</evidence>
<reference evidence="1 2" key="1">
    <citation type="journal article" date="2019" name="Nat. Ecol. Evol.">
        <title>Megaphylogeny resolves global patterns of mushroom evolution.</title>
        <authorList>
            <person name="Varga T."/>
            <person name="Krizsan K."/>
            <person name="Foldi C."/>
            <person name="Dima B."/>
            <person name="Sanchez-Garcia M."/>
            <person name="Sanchez-Ramirez S."/>
            <person name="Szollosi G.J."/>
            <person name="Szarkandi J.G."/>
            <person name="Papp V."/>
            <person name="Albert L."/>
            <person name="Andreopoulos W."/>
            <person name="Angelini C."/>
            <person name="Antonin V."/>
            <person name="Barry K.W."/>
            <person name="Bougher N.L."/>
            <person name="Buchanan P."/>
            <person name="Buyck B."/>
            <person name="Bense V."/>
            <person name="Catcheside P."/>
            <person name="Chovatia M."/>
            <person name="Cooper J."/>
            <person name="Damon W."/>
            <person name="Desjardin D."/>
            <person name="Finy P."/>
            <person name="Geml J."/>
            <person name="Haridas S."/>
            <person name="Hughes K."/>
            <person name="Justo A."/>
            <person name="Karasinski D."/>
            <person name="Kautmanova I."/>
            <person name="Kiss B."/>
            <person name="Kocsube S."/>
            <person name="Kotiranta H."/>
            <person name="LaButti K.M."/>
            <person name="Lechner B.E."/>
            <person name="Liimatainen K."/>
            <person name="Lipzen A."/>
            <person name="Lukacs Z."/>
            <person name="Mihaltcheva S."/>
            <person name="Morgado L.N."/>
            <person name="Niskanen T."/>
            <person name="Noordeloos M.E."/>
            <person name="Ohm R.A."/>
            <person name="Ortiz-Santana B."/>
            <person name="Ovrebo C."/>
            <person name="Racz N."/>
            <person name="Riley R."/>
            <person name="Savchenko A."/>
            <person name="Shiryaev A."/>
            <person name="Soop K."/>
            <person name="Spirin V."/>
            <person name="Szebenyi C."/>
            <person name="Tomsovsky M."/>
            <person name="Tulloss R.E."/>
            <person name="Uehling J."/>
            <person name="Grigoriev I.V."/>
            <person name="Vagvolgyi C."/>
            <person name="Papp T."/>
            <person name="Martin F.M."/>
            <person name="Miettinen O."/>
            <person name="Hibbett D.S."/>
            <person name="Nagy L.G."/>
        </authorList>
    </citation>
    <scope>NUCLEOTIDE SEQUENCE [LARGE SCALE GENOMIC DNA]</scope>
    <source>
        <strain evidence="1 2">NL-1719</strain>
    </source>
</reference>
<protein>
    <submittedName>
        <fullName evidence="1">Uncharacterized protein</fullName>
    </submittedName>
</protein>
<gene>
    <name evidence="1" type="ORF">BDN72DRAFT_904562</name>
</gene>
<accession>A0ACD3A5J2</accession>
<proteinExistence type="predicted"/>